<proteinExistence type="predicted"/>
<dbReference type="AlphaFoldDB" id="A0A1X7SJY6"/>
<organism evidence="1">
    <name type="scientific">Amphimedon queenslandica</name>
    <name type="common">Sponge</name>
    <dbReference type="NCBI Taxonomy" id="400682"/>
    <lineage>
        <taxon>Eukaryota</taxon>
        <taxon>Metazoa</taxon>
        <taxon>Porifera</taxon>
        <taxon>Demospongiae</taxon>
        <taxon>Heteroscleromorpha</taxon>
        <taxon>Haplosclerida</taxon>
        <taxon>Niphatidae</taxon>
        <taxon>Amphimedon</taxon>
    </lineage>
</organism>
<accession>A0A1X7SJY6</accession>
<protein>
    <submittedName>
        <fullName evidence="1">Uncharacterized protein</fullName>
    </submittedName>
</protein>
<evidence type="ECO:0000313" key="1">
    <source>
        <dbReference type="EnsemblMetazoa" id="Aqu2.1.02374_001"/>
    </source>
</evidence>
<dbReference type="EnsemblMetazoa" id="Aqu2.1.02374_001">
    <property type="protein sequence ID" value="Aqu2.1.02374_001"/>
    <property type="gene ID" value="Aqu2.1.02374"/>
</dbReference>
<sequence length="71" mass="8188">MNKFFKFAISEGLGLYLSEKQDFMSKVVRKMEMSRTNLVRKTDLSPTMVRWSGPVRFLGTTALPQTSVDWP</sequence>
<dbReference type="InParanoid" id="A0A1X7SJY6"/>
<reference evidence="1" key="1">
    <citation type="submission" date="2017-05" db="UniProtKB">
        <authorList>
            <consortium name="EnsemblMetazoa"/>
        </authorList>
    </citation>
    <scope>IDENTIFICATION</scope>
</reference>
<name>A0A1X7SJY6_AMPQE</name>